<evidence type="ECO:0000313" key="1">
    <source>
        <dbReference type="EMBL" id="JAH68607.1"/>
    </source>
</evidence>
<sequence length="33" mass="3337">MCGLLAGDGGKKPADVFLGTSCLSSGLNVSFYK</sequence>
<name>A0A0E9US08_ANGAN</name>
<dbReference type="AlphaFoldDB" id="A0A0E9US08"/>
<protein>
    <submittedName>
        <fullName evidence="1">Uncharacterized protein</fullName>
    </submittedName>
</protein>
<reference evidence="1" key="2">
    <citation type="journal article" date="2015" name="Fish Shellfish Immunol.">
        <title>Early steps in the European eel (Anguilla anguilla)-Vibrio vulnificus interaction in the gills: Role of the RtxA13 toxin.</title>
        <authorList>
            <person name="Callol A."/>
            <person name="Pajuelo D."/>
            <person name="Ebbesson L."/>
            <person name="Teles M."/>
            <person name="MacKenzie S."/>
            <person name="Amaro C."/>
        </authorList>
    </citation>
    <scope>NUCLEOTIDE SEQUENCE</scope>
</reference>
<accession>A0A0E9US08</accession>
<reference evidence="1" key="1">
    <citation type="submission" date="2014-11" db="EMBL/GenBank/DDBJ databases">
        <authorList>
            <person name="Amaro Gonzalez C."/>
        </authorList>
    </citation>
    <scope>NUCLEOTIDE SEQUENCE</scope>
</reference>
<organism evidence="1">
    <name type="scientific">Anguilla anguilla</name>
    <name type="common">European freshwater eel</name>
    <name type="synonym">Muraena anguilla</name>
    <dbReference type="NCBI Taxonomy" id="7936"/>
    <lineage>
        <taxon>Eukaryota</taxon>
        <taxon>Metazoa</taxon>
        <taxon>Chordata</taxon>
        <taxon>Craniata</taxon>
        <taxon>Vertebrata</taxon>
        <taxon>Euteleostomi</taxon>
        <taxon>Actinopterygii</taxon>
        <taxon>Neopterygii</taxon>
        <taxon>Teleostei</taxon>
        <taxon>Anguilliformes</taxon>
        <taxon>Anguillidae</taxon>
        <taxon>Anguilla</taxon>
    </lineage>
</organism>
<proteinExistence type="predicted"/>
<dbReference type="EMBL" id="GBXM01039970">
    <property type="protein sequence ID" value="JAH68607.1"/>
    <property type="molecule type" value="Transcribed_RNA"/>
</dbReference>